<feature type="transmembrane region" description="Helical" evidence="6">
    <location>
        <begin position="135"/>
        <end position="156"/>
    </location>
</feature>
<dbReference type="GO" id="GO:0022857">
    <property type="term" value="F:transmembrane transporter activity"/>
    <property type="evidence" value="ECO:0007669"/>
    <property type="project" value="InterPro"/>
</dbReference>
<dbReference type="STRING" id="39060.SAMN05660706_10337"/>
<dbReference type="AlphaFoldDB" id="A0A1I6CY74"/>
<dbReference type="Gene3D" id="1.20.1740.10">
    <property type="entry name" value="Amino acid/polyamine transporter I"/>
    <property type="match status" value="1"/>
</dbReference>
<dbReference type="PANTHER" id="PTHR42770">
    <property type="entry name" value="AMINO ACID TRANSPORTER-RELATED"/>
    <property type="match status" value="1"/>
</dbReference>
<keyword evidence="3 6" id="KW-0812">Transmembrane</keyword>
<organism evidence="7 8">
    <name type="scientific">Desulfoscipio geothermicus DSM 3669</name>
    <dbReference type="NCBI Taxonomy" id="1121426"/>
    <lineage>
        <taxon>Bacteria</taxon>
        <taxon>Bacillati</taxon>
        <taxon>Bacillota</taxon>
        <taxon>Clostridia</taxon>
        <taxon>Eubacteriales</taxon>
        <taxon>Desulfallaceae</taxon>
        <taxon>Desulfoscipio</taxon>
    </lineage>
</organism>
<feature type="transmembrane region" description="Helical" evidence="6">
    <location>
        <begin position="237"/>
        <end position="260"/>
    </location>
</feature>
<dbReference type="PIRSF" id="PIRSF006060">
    <property type="entry name" value="AA_transporter"/>
    <property type="match status" value="1"/>
</dbReference>
<sequence length="467" mass="50079">MSQDSGFARVLSRRDVLALAFGAMIGWGWVVLAGSWIRSAGSFGAMLAFLIGGILVVFVGLTYAELASAMPKAGGELLYSYRGLGVTPSFICAWTIVLGYISVVSFEAVALPTVVEYLFPNYKQGYLWTIAGWDVYASWALVGIIGSIIICIVNYVGIKMAAFMQTVFTIIIAAGGIMLITGSLFNGSTADMEPLFTGGMAGLFSVVIMTPFMFVGFDVIPQAAEEMDIPYKTIGRILIISVLMAAAWYILIIFGVSRALSPAELENSGLATADAMAALFGGAWAGKILVLAGIAGIITSWNGFYIGASRLIYAMAQAKMLPDFLGKLHPKYKTPHNAVILVGILSTLAPLFGRKMLVWLVDAGGMGVVVAYMAVALSFLVLRYKEPDMPRPFTVSNGKLVGFIAVLLSLGMAIMYLPGSPSALVWPYEWAIILGWLALGVVFYIVARSRHGNAADVLLNEKVRENM</sequence>
<evidence type="ECO:0000256" key="3">
    <source>
        <dbReference type="ARBA" id="ARBA00022692"/>
    </source>
</evidence>
<evidence type="ECO:0000256" key="1">
    <source>
        <dbReference type="ARBA" id="ARBA00004651"/>
    </source>
</evidence>
<feature type="transmembrane region" description="Helical" evidence="6">
    <location>
        <begin position="400"/>
        <end position="418"/>
    </location>
</feature>
<feature type="transmembrane region" description="Helical" evidence="6">
    <location>
        <begin position="288"/>
        <end position="313"/>
    </location>
</feature>
<evidence type="ECO:0000313" key="8">
    <source>
        <dbReference type="Proteomes" id="UP000199584"/>
    </source>
</evidence>
<dbReference type="PANTHER" id="PTHR42770:SF7">
    <property type="entry name" value="MEMBRANE PROTEIN"/>
    <property type="match status" value="1"/>
</dbReference>
<proteinExistence type="predicted"/>
<keyword evidence="4 6" id="KW-1133">Transmembrane helix</keyword>
<protein>
    <submittedName>
        <fullName evidence="7">Amino acid/polyamine/organocation transporter, APC superfamily (TC 2.A.3)</fullName>
    </submittedName>
</protein>
<keyword evidence="2" id="KW-1003">Cell membrane</keyword>
<keyword evidence="8" id="KW-1185">Reference proteome</keyword>
<keyword evidence="5 6" id="KW-0472">Membrane</keyword>
<name>A0A1I6CY74_9FIRM</name>
<dbReference type="OrthoDB" id="178667at2"/>
<dbReference type="Proteomes" id="UP000199584">
    <property type="component" value="Unassembled WGS sequence"/>
</dbReference>
<dbReference type="InterPro" id="IPR050367">
    <property type="entry name" value="APC_superfamily"/>
</dbReference>
<feature type="transmembrane region" description="Helical" evidence="6">
    <location>
        <begin position="16"/>
        <end position="37"/>
    </location>
</feature>
<feature type="transmembrane region" description="Helical" evidence="6">
    <location>
        <begin position="334"/>
        <end position="352"/>
    </location>
</feature>
<evidence type="ECO:0000256" key="2">
    <source>
        <dbReference type="ARBA" id="ARBA00022475"/>
    </source>
</evidence>
<feature type="transmembrane region" description="Helical" evidence="6">
    <location>
        <begin position="43"/>
        <end position="64"/>
    </location>
</feature>
<evidence type="ECO:0000313" key="7">
    <source>
        <dbReference type="EMBL" id="SFQ98057.1"/>
    </source>
</evidence>
<feature type="transmembrane region" description="Helical" evidence="6">
    <location>
        <begin position="163"/>
        <end position="185"/>
    </location>
</feature>
<evidence type="ECO:0000256" key="5">
    <source>
        <dbReference type="ARBA" id="ARBA00023136"/>
    </source>
</evidence>
<feature type="transmembrane region" description="Helical" evidence="6">
    <location>
        <begin position="85"/>
        <end position="115"/>
    </location>
</feature>
<dbReference type="GO" id="GO:0005886">
    <property type="term" value="C:plasma membrane"/>
    <property type="evidence" value="ECO:0007669"/>
    <property type="project" value="UniProtKB-SubCell"/>
</dbReference>
<dbReference type="InterPro" id="IPR002293">
    <property type="entry name" value="AA/rel_permease1"/>
</dbReference>
<dbReference type="EMBL" id="FOYM01000003">
    <property type="protein sequence ID" value="SFQ98057.1"/>
    <property type="molecule type" value="Genomic_DNA"/>
</dbReference>
<evidence type="ECO:0000256" key="4">
    <source>
        <dbReference type="ARBA" id="ARBA00022989"/>
    </source>
</evidence>
<reference evidence="8" key="1">
    <citation type="submission" date="2016-10" db="EMBL/GenBank/DDBJ databases">
        <authorList>
            <person name="Varghese N."/>
            <person name="Submissions S."/>
        </authorList>
    </citation>
    <scope>NUCLEOTIDE SEQUENCE [LARGE SCALE GENOMIC DNA]</scope>
    <source>
        <strain evidence="8">DSM 3669</strain>
    </source>
</reference>
<dbReference type="Pfam" id="PF13520">
    <property type="entry name" value="AA_permease_2"/>
    <property type="match status" value="1"/>
</dbReference>
<accession>A0A1I6CY74</accession>
<feature type="transmembrane region" description="Helical" evidence="6">
    <location>
        <begin position="197"/>
        <end position="217"/>
    </location>
</feature>
<gene>
    <name evidence="7" type="ORF">SAMN05660706_10337</name>
</gene>
<comment type="subcellular location">
    <subcellularLocation>
        <location evidence="1">Cell membrane</location>
        <topology evidence="1">Multi-pass membrane protein</topology>
    </subcellularLocation>
</comment>
<feature type="transmembrane region" description="Helical" evidence="6">
    <location>
        <begin position="358"/>
        <end position="380"/>
    </location>
</feature>
<evidence type="ECO:0000256" key="6">
    <source>
        <dbReference type="SAM" id="Phobius"/>
    </source>
</evidence>
<feature type="transmembrane region" description="Helical" evidence="6">
    <location>
        <begin position="430"/>
        <end position="447"/>
    </location>
</feature>